<dbReference type="Proteomes" id="UP000717634">
    <property type="component" value="Unassembled WGS sequence"/>
</dbReference>
<dbReference type="EMBL" id="JAAVTK010000004">
    <property type="protein sequence ID" value="NKI89270.1"/>
    <property type="molecule type" value="Genomic_DNA"/>
</dbReference>
<proteinExistence type="predicted"/>
<comment type="caution">
    <text evidence="1">The sequence shown here is derived from an EMBL/GenBank/DDBJ whole genome shotgun (WGS) entry which is preliminary data.</text>
</comment>
<organism evidence="1 2">
    <name type="scientific">Hymenobacter artigasi</name>
    <dbReference type="NCBI Taxonomy" id="2719616"/>
    <lineage>
        <taxon>Bacteria</taxon>
        <taxon>Pseudomonadati</taxon>
        <taxon>Bacteroidota</taxon>
        <taxon>Cytophagia</taxon>
        <taxon>Cytophagales</taxon>
        <taxon>Hymenobacteraceae</taxon>
        <taxon>Hymenobacter</taxon>
    </lineage>
</organism>
<evidence type="ECO:0000313" key="1">
    <source>
        <dbReference type="EMBL" id="NKI89270.1"/>
    </source>
</evidence>
<sequence>MILGFQTDFIPLITTGVKVHTIRFGNRWSAGQPIEFYVNVGQDDMRKFWPDGVAQNVQDIRVEVRHGTPVIEINGRQLSPPELTEFIHRDGFKSPGLLLQFLDGYYGLPFMGQLIHWTDLVY</sequence>
<accession>A0ABX1HGF2</accession>
<reference evidence="1 2" key="1">
    <citation type="submission" date="2020-03" db="EMBL/GenBank/DDBJ databases">
        <title>Genomic Encyclopedia of Type Strains, Phase IV (KMG-V): Genome sequencing to study the core and pangenomes of soil and plant-associated prokaryotes.</title>
        <authorList>
            <person name="Whitman W."/>
        </authorList>
    </citation>
    <scope>NUCLEOTIDE SEQUENCE [LARGE SCALE GENOMIC DNA]</scope>
    <source>
        <strain evidence="1 2">1B</strain>
    </source>
</reference>
<dbReference type="RefSeq" id="WP_168672899.1">
    <property type="nucleotide sequence ID" value="NZ_JAAVTK010000004.1"/>
</dbReference>
<evidence type="ECO:0000313" key="2">
    <source>
        <dbReference type="Proteomes" id="UP000717634"/>
    </source>
</evidence>
<name>A0ABX1HGF2_9BACT</name>
<keyword evidence="2" id="KW-1185">Reference proteome</keyword>
<protein>
    <submittedName>
        <fullName evidence="1">Uncharacterized protein</fullName>
    </submittedName>
</protein>
<gene>
    <name evidence="1" type="ORF">HBN54_001865</name>
</gene>